<sequence length="10" mass="1037">MVCLSSVSVL</sequence>
<organism evidence="1">
    <name type="scientific">Anguilla anguilla</name>
    <name type="common">European freshwater eel</name>
    <name type="synonym">Muraena anguilla</name>
    <dbReference type="NCBI Taxonomy" id="7936"/>
    <lineage>
        <taxon>Eukaryota</taxon>
        <taxon>Metazoa</taxon>
        <taxon>Chordata</taxon>
        <taxon>Craniata</taxon>
        <taxon>Vertebrata</taxon>
        <taxon>Euteleostomi</taxon>
        <taxon>Actinopterygii</taxon>
        <taxon>Neopterygii</taxon>
        <taxon>Teleostei</taxon>
        <taxon>Anguilliformes</taxon>
        <taxon>Anguillidae</taxon>
        <taxon>Anguilla</taxon>
    </lineage>
</organism>
<reference evidence="1" key="1">
    <citation type="submission" date="2014-11" db="EMBL/GenBank/DDBJ databases">
        <authorList>
            <person name="Amaro Gonzalez C."/>
        </authorList>
    </citation>
    <scope>NUCLEOTIDE SEQUENCE</scope>
</reference>
<protein>
    <submittedName>
        <fullName evidence="1">Uncharacterized protein</fullName>
    </submittedName>
</protein>
<reference evidence="1" key="2">
    <citation type="journal article" date="2015" name="Fish Shellfish Immunol.">
        <title>Early steps in the European eel (Anguilla anguilla)-Vibrio vulnificus interaction in the gills: Role of the RtxA13 toxin.</title>
        <authorList>
            <person name="Callol A."/>
            <person name="Pajuelo D."/>
            <person name="Ebbesson L."/>
            <person name="Teles M."/>
            <person name="MacKenzie S."/>
            <person name="Amaro C."/>
        </authorList>
    </citation>
    <scope>NUCLEOTIDE SEQUENCE</scope>
</reference>
<name>A0A0E9XYX1_ANGAN</name>
<accession>A0A0E9XYX1</accession>
<evidence type="ECO:0000313" key="1">
    <source>
        <dbReference type="EMBL" id="JAI07840.1"/>
    </source>
</evidence>
<dbReference type="EMBL" id="GBXM01000738">
    <property type="protein sequence ID" value="JAI07840.1"/>
    <property type="molecule type" value="Transcribed_RNA"/>
</dbReference>
<proteinExistence type="predicted"/>